<feature type="transmembrane region" description="Helical" evidence="10">
    <location>
        <begin position="172"/>
        <end position="192"/>
    </location>
</feature>
<feature type="transmembrane region" description="Helical" evidence="10">
    <location>
        <begin position="12"/>
        <end position="33"/>
    </location>
</feature>
<proteinExistence type="inferred from homology"/>
<dbReference type="InterPro" id="IPR050363">
    <property type="entry name" value="MIP/Aquaporin"/>
</dbReference>
<keyword evidence="3 9" id="KW-0813">Transport</keyword>
<dbReference type="GeneID" id="120532042"/>
<reference evidence="11" key="1">
    <citation type="journal article" date="2021" name="Cell">
        <title>Tracing the genetic footprints of vertebrate landing in non-teleost ray-finned fishes.</title>
        <authorList>
            <person name="Bi X."/>
            <person name="Wang K."/>
            <person name="Yang L."/>
            <person name="Pan H."/>
            <person name="Jiang H."/>
            <person name="Wei Q."/>
            <person name="Fang M."/>
            <person name="Yu H."/>
            <person name="Zhu C."/>
            <person name="Cai Y."/>
            <person name="He Y."/>
            <person name="Gan X."/>
            <person name="Zeng H."/>
            <person name="Yu D."/>
            <person name="Zhu Y."/>
            <person name="Jiang H."/>
            <person name="Qiu Q."/>
            <person name="Yang H."/>
            <person name="Zhang Y.E."/>
            <person name="Wang W."/>
            <person name="Zhu M."/>
            <person name="He S."/>
            <person name="Zhang G."/>
        </authorList>
    </citation>
    <scope>NUCLEOTIDE SEQUENCE</scope>
    <source>
        <strain evidence="11">Bchr_001</strain>
    </source>
</reference>
<dbReference type="RefSeq" id="XP_039613889.1">
    <property type="nucleotide sequence ID" value="XM_039757955.1"/>
</dbReference>
<accession>A0ABS2YXM7</accession>
<dbReference type="Gene3D" id="1.20.1080.10">
    <property type="entry name" value="Glycerol uptake facilitator protein"/>
    <property type="match status" value="1"/>
</dbReference>
<dbReference type="Proteomes" id="UP001166052">
    <property type="component" value="Unassembled WGS sequence"/>
</dbReference>
<dbReference type="SUPFAM" id="SSF81338">
    <property type="entry name" value="Aquaporin-like"/>
    <property type="match status" value="1"/>
</dbReference>
<dbReference type="NCBIfam" id="TIGR00861">
    <property type="entry name" value="MIP"/>
    <property type="match status" value="1"/>
</dbReference>
<comment type="similarity">
    <text evidence="2 9">Belongs to the MIP/aquaporin (TC 1.A.8) family.</text>
</comment>
<dbReference type="Pfam" id="PF00230">
    <property type="entry name" value="MIP"/>
    <property type="match status" value="1"/>
</dbReference>
<dbReference type="CDD" id="cd00333">
    <property type="entry name" value="MIP"/>
    <property type="match status" value="1"/>
</dbReference>
<dbReference type="PRINTS" id="PR00783">
    <property type="entry name" value="MINTRINSICP"/>
</dbReference>
<feature type="transmembrane region" description="Helical" evidence="10">
    <location>
        <begin position="90"/>
        <end position="110"/>
    </location>
</feature>
<comment type="caution">
    <text evidence="11">The sequence shown here is derived from an EMBL/GenBank/DDBJ whole genome shotgun (WGS) entry which is preliminary data.</text>
</comment>
<evidence type="ECO:0000256" key="9">
    <source>
        <dbReference type="RuleBase" id="RU000477"/>
    </source>
</evidence>
<keyword evidence="12" id="KW-1185">Reference proteome</keyword>
<dbReference type="PANTHER" id="PTHR43829">
    <property type="entry name" value="AQUAPORIN OR AQUAGLYCEROPORIN RELATED"/>
    <property type="match status" value="1"/>
</dbReference>
<keyword evidence="5 10" id="KW-1133">Transmembrane helix</keyword>
<evidence type="ECO:0000256" key="3">
    <source>
        <dbReference type="ARBA" id="ARBA00022448"/>
    </source>
</evidence>
<evidence type="ECO:0000256" key="2">
    <source>
        <dbReference type="ARBA" id="ARBA00006175"/>
    </source>
</evidence>
<evidence type="ECO:0000313" key="12">
    <source>
        <dbReference type="Proteomes" id="UP001166052"/>
    </source>
</evidence>
<dbReference type="PANTHER" id="PTHR43829:SF15">
    <property type="entry name" value="AQUAPORIN-7"/>
    <property type="match status" value="1"/>
</dbReference>
<evidence type="ECO:0000256" key="10">
    <source>
        <dbReference type="SAM" id="Phobius"/>
    </source>
</evidence>
<gene>
    <name evidence="11" type="primary">Aqp7</name>
    <name evidence="11" type="ORF">GTO92_0001464</name>
</gene>
<feature type="transmembrane region" description="Helical" evidence="10">
    <location>
        <begin position="228"/>
        <end position="247"/>
    </location>
</feature>
<dbReference type="EMBL" id="JAAWVN010010170">
    <property type="protein sequence ID" value="MBN3290925.1"/>
    <property type="molecule type" value="Genomic_DNA"/>
</dbReference>
<dbReference type="InterPro" id="IPR000425">
    <property type="entry name" value="MIP"/>
</dbReference>
<feature type="non-terminal residue" evidence="11">
    <location>
        <position position="278"/>
    </location>
</feature>
<sequence>MKITNQYVRELLSEFLSTYIMMLFGLGSVAQVVMGGGSYGNYLSINLGFGLGVTMGIHIGGGVSGAHMNTSVTFAMCLVGNLVWKKLPVYALGQLLGSFLAAVTIFWLYYDALQDYCGGNFTVTGPKATAGIFATYPAPFLSVAGGFIDQVVGTAVLQLCIQAINDQKNCSALSGTSPLVTGLLVALIGISLGSNSGYPINPARDLPPRIFTAMAGWGTTVFSAGNNWWWIPVVAPMFGSVIGVLIYKVFIEMHHPSVEQQKKHIKEKSPSTDLSLCF</sequence>
<evidence type="ECO:0000313" key="11">
    <source>
        <dbReference type="EMBL" id="MBN3290925.1"/>
    </source>
</evidence>
<keyword evidence="6 10" id="KW-0472">Membrane</keyword>
<dbReference type="PRINTS" id="PR02019">
    <property type="entry name" value="AQUAPORIN7"/>
</dbReference>
<comment type="catalytic activity">
    <reaction evidence="8">
        <text>glycerol(in) = glycerol(out)</text>
        <dbReference type="Rhea" id="RHEA:29675"/>
        <dbReference type="ChEBI" id="CHEBI:17754"/>
    </reaction>
</comment>
<evidence type="ECO:0000256" key="7">
    <source>
        <dbReference type="ARBA" id="ARBA00034651"/>
    </source>
</evidence>
<evidence type="ECO:0000256" key="8">
    <source>
        <dbReference type="ARBA" id="ARBA00049405"/>
    </source>
</evidence>
<protein>
    <submittedName>
        <fullName evidence="11">AQP7 protein</fullName>
    </submittedName>
</protein>
<evidence type="ECO:0000256" key="1">
    <source>
        <dbReference type="ARBA" id="ARBA00004141"/>
    </source>
</evidence>
<evidence type="ECO:0000256" key="5">
    <source>
        <dbReference type="ARBA" id="ARBA00022989"/>
    </source>
</evidence>
<organism evidence="11 12">
    <name type="scientific">Polypterus senegalus</name>
    <name type="common">Senegal bichir</name>
    <dbReference type="NCBI Taxonomy" id="55291"/>
    <lineage>
        <taxon>Eukaryota</taxon>
        <taxon>Metazoa</taxon>
        <taxon>Chordata</taxon>
        <taxon>Craniata</taxon>
        <taxon>Vertebrata</taxon>
        <taxon>Euteleostomi</taxon>
        <taxon>Actinopterygii</taxon>
        <taxon>Polypteriformes</taxon>
        <taxon>Polypteridae</taxon>
        <taxon>Polypterus</taxon>
    </lineage>
</organism>
<dbReference type="InterPro" id="IPR023271">
    <property type="entry name" value="Aquaporin-like"/>
</dbReference>
<comment type="catalytic activity">
    <reaction evidence="7">
        <text>H2O(in) = H2O(out)</text>
        <dbReference type="Rhea" id="RHEA:29667"/>
        <dbReference type="ChEBI" id="CHEBI:15377"/>
    </reaction>
</comment>
<keyword evidence="4 9" id="KW-0812">Transmembrane</keyword>
<feature type="transmembrane region" description="Helical" evidence="10">
    <location>
        <begin position="39"/>
        <end position="59"/>
    </location>
</feature>
<name>A0ABS2YXM7_POLSE</name>
<comment type="subcellular location">
    <subcellularLocation>
        <location evidence="1">Membrane</location>
        <topology evidence="1">Multi-pass membrane protein</topology>
    </subcellularLocation>
</comment>
<feature type="non-terminal residue" evidence="11">
    <location>
        <position position="1"/>
    </location>
</feature>
<evidence type="ECO:0000256" key="6">
    <source>
        <dbReference type="ARBA" id="ARBA00023136"/>
    </source>
</evidence>
<evidence type="ECO:0000256" key="4">
    <source>
        <dbReference type="ARBA" id="ARBA00022692"/>
    </source>
</evidence>